<feature type="binding site" evidence="9">
    <location>
        <position position="78"/>
    </location>
    <ligand>
        <name>substrate</name>
    </ligand>
</feature>
<evidence type="ECO:0000256" key="5">
    <source>
        <dbReference type="ARBA" id="ARBA00022723"/>
    </source>
</evidence>
<feature type="binding site" evidence="9">
    <location>
        <position position="186"/>
    </location>
    <ligand>
        <name>substrate</name>
    </ligand>
</feature>
<keyword evidence="7 9" id="KW-0413">Isomerase</keyword>
<dbReference type="GO" id="GO:0097367">
    <property type="term" value="F:carbohydrate derivative binding"/>
    <property type="evidence" value="ECO:0007669"/>
    <property type="project" value="InterPro"/>
</dbReference>
<comment type="pathway">
    <text evidence="9">Carbohydrate biosynthesis; D-glycero-D-manno-heptose 7-phosphate biosynthesis; D-glycero-alpha-D-manno-heptose 7-phosphate and D-glycero-beta-D-manno-heptose 7-phosphate from sedoheptulose 7-phosphate: step 1/1.</text>
</comment>
<dbReference type="InterPro" id="IPR050099">
    <property type="entry name" value="SIS_GmhA/DiaA_subfam"/>
</dbReference>
<dbReference type="GO" id="GO:0008968">
    <property type="term" value="F:D-sedoheptulose 7-phosphate isomerase activity"/>
    <property type="evidence" value="ECO:0007669"/>
    <property type="project" value="UniProtKB-UniRule"/>
</dbReference>
<evidence type="ECO:0000259" key="10">
    <source>
        <dbReference type="PROSITE" id="PS51464"/>
    </source>
</evidence>
<evidence type="ECO:0000256" key="6">
    <source>
        <dbReference type="ARBA" id="ARBA00022833"/>
    </source>
</evidence>
<dbReference type="InterPro" id="IPR046348">
    <property type="entry name" value="SIS_dom_sf"/>
</dbReference>
<sequence length="218" mass="22756">MSGSFPRASAGNPDCNAVDLVRAALRDGIALRWQLLEEQTEQIAAAAAYLRGAIERGNKLLLCGNGGSAADCQHIAAELTGRFGSTPRRALPALALTTDTSALTAIANDFGFAQVFARQVEALGKEGDVLWAVSTSGSSPNVLRAAEQARAQGLWVLAMSGPTAGELGTLADITICVPGRTTDRIQELHVTVGHIICNLLDQAFVRPRPAPAAQRDGG</sequence>
<evidence type="ECO:0000313" key="12">
    <source>
        <dbReference type="Proteomes" id="UP000295497"/>
    </source>
</evidence>
<comment type="cofactor">
    <cofactor evidence="9">
        <name>Zn(2+)</name>
        <dbReference type="ChEBI" id="CHEBI:29105"/>
    </cofactor>
    <text evidence="9">Binds 1 zinc ion per subunit.</text>
</comment>
<feature type="binding site" evidence="9">
    <location>
        <begin position="134"/>
        <end position="136"/>
    </location>
    <ligand>
        <name>substrate</name>
    </ligand>
</feature>
<dbReference type="InterPro" id="IPR001347">
    <property type="entry name" value="SIS_dom"/>
</dbReference>
<accession>A0A4P2QV11</accession>
<comment type="function">
    <text evidence="9">Catalyzes the isomerization of sedoheptulose 7-phosphate in D-glycero-D-manno-heptose 7-phosphate.</text>
</comment>
<comment type="similarity">
    <text evidence="3 9">Belongs to the SIS family. GmhA subfamily.</text>
</comment>
<evidence type="ECO:0000313" key="11">
    <source>
        <dbReference type="EMBL" id="AUX34185.1"/>
    </source>
</evidence>
<name>A0A4P2QV11_SORCE</name>
<keyword evidence="8 9" id="KW-0119">Carbohydrate metabolism</keyword>
<evidence type="ECO:0000256" key="7">
    <source>
        <dbReference type="ARBA" id="ARBA00023235"/>
    </source>
</evidence>
<feature type="binding site" evidence="9">
    <location>
        <begin position="65"/>
        <end position="67"/>
    </location>
    <ligand>
        <name>substrate</name>
    </ligand>
</feature>
<dbReference type="AlphaFoldDB" id="A0A4P2QV11"/>
<proteinExistence type="inferred from homology"/>
<gene>
    <name evidence="9 11" type="primary">gmhA</name>
    <name evidence="11" type="ORF">SOCE836_063540</name>
</gene>
<keyword evidence="5 9" id="KW-0479">Metal-binding</keyword>
<dbReference type="UniPathway" id="UPA00041">
    <property type="reaction ID" value="UER00436"/>
</dbReference>
<dbReference type="EC" id="5.3.1.28" evidence="9"/>
<evidence type="ECO:0000256" key="8">
    <source>
        <dbReference type="ARBA" id="ARBA00023277"/>
    </source>
</evidence>
<evidence type="ECO:0000256" key="9">
    <source>
        <dbReference type="HAMAP-Rule" id="MF_00067"/>
    </source>
</evidence>
<feature type="binding site" evidence="9">
    <location>
        <position position="194"/>
    </location>
    <ligand>
        <name>Zn(2+)</name>
        <dbReference type="ChEBI" id="CHEBI:29105"/>
    </ligand>
</feature>
<dbReference type="Pfam" id="PF13580">
    <property type="entry name" value="SIS_2"/>
    <property type="match status" value="1"/>
</dbReference>
<evidence type="ECO:0000256" key="2">
    <source>
        <dbReference type="ARBA" id="ARBA00004496"/>
    </source>
</evidence>
<organism evidence="11 12">
    <name type="scientific">Sorangium cellulosum</name>
    <name type="common">Polyangium cellulosum</name>
    <dbReference type="NCBI Taxonomy" id="56"/>
    <lineage>
        <taxon>Bacteria</taxon>
        <taxon>Pseudomonadati</taxon>
        <taxon>Myxococcota</taxon>
        <taxon>Polyangia</taxon>
        <taxon>Polyangiales</taxon>
        <taxon>Polyangiaceae</taxon>
        <taxon>Sorangium</taxon>
    </lineage>
</organism>
<comment type="miscellaneous">
    <text evidence="9">The reaction produces a racemic mixture of D-glycero-alpha-D-manno-heptose 7-phosphate and D-glycero-beta-D-manno-heptose 7-phosphate.</text>
</comment>
<comment type="catalytic activity">
    <reaction evidence="1 9">
        <text>2 D-sedoheptulose 7-phosphate = D-glycero-alpha-D-manno-heptose 7-phosphate + D-glycero-beta-D-manno-heptose 7-phosphate</text>
        <dbReference type="Rhea" id="RHEA:27489"/>
        <dbReference type="ChEBI" id="CHEBI:57483"/>
        <dbReference type="ChEBI" id="CHEBI:60203"/>
        <dbReference type="ChEBI" id="CHEBI:60204"/>
        <dbReference type="EC" id="5.3.1.28"/>
    </reaction>
</comment>
<dbReference type="RefSeq" id="WP_129577430.1">
    <property type="nucleotide sequence ID" value="NZ_CP012672.1"/>
</dbReference>
<dbReference type="InterPro" id="IPR004515">
    <property type="entry name" value="Phosphoheptose_Isoase"/>
</dbReference>
<dbReference type="EMBL" id="CP012672">
    <property type="protein sequence ID" value="AUX34185.1"/>
    <property type="molecule type" value="Genomic_DNA"/>
</dbReference>
<reference evidence="11 12" key="1">
    <citation type="submission" date="2015-09" db="EMBL/GenBank/DDBJ databases">
        <title>Sorangium comparison.</title>
        <authorList>
            <person name="Zaburannyi N."/>
            <person name="Bunk B."/>
            <person name="Overmann J."/>
            <person name="Mueller R."/>
        </authorList>
    </citation>
    <scope>NUCLEOTIDE SEQUENCE [LARGE SCALE GENOMIC DNA]</scope>
    <source>
        <strain evidence="11 12">So ce836</strain>
    </source>
</reference>
<feature type="binding site" evidence="9">
    <location>
        <position position="74"/>
    </location>
    <ligand>
        <name>Zn(2+)</name>
        <dbReference type="ChEBI" id="CHEBI:29105"/>
    </ligand>
</feature>
<dbReference type="HAMAP" id="MF_00067">
    <property type="entry name" value="GmhA"/>
    <property type="match status" value="1"/>
</dbReference>
<dbReference type="GO" id="GO:0008270">
    <property type="term" value="F:zinc ion binding"/>
    <property type="evidence" value="ECO:0007669"/>
    <property type="project" value="UniProtKB-UniRule"/>
</dbReference>
<evidence type="ECO:0000256" key="1">
    <source>
        <dbReference type="ARBA" id="ARBA00000348"/>
    </source>
</evidence>
<feature type="domain" description="SIS" evidence="10">
    <location>
        <begin position="50"/>
        <end position="210"/>
    </location>
</feature>
<dbReference type="Proteomes" id="UP000295497">
    <property type="component" value="Chromosome"/>
</dbReference>
<dbReference type="Gene3D" id="3.40.50.10490">
    <property type="entry name" value="Glucose-6-phosphate isomerase like protein, domain 1"/>
    <property type="match status" value="1"/>
</dbReference>
<comment type="subcellular location">
    <subcellularLocation>
        <location evidence="2 9">Cytoplasm</location>
    </subcellularLocation>
</comment>
<dbReference type="CDD" id="cd05006">
    <property type="entry name" value="SIS_GmhA"/>
    <property type="match status" value="1"/>
</dbReference>
<dbReference type="GO" id="GO:0005737">
    <property type="term" value="C:cytoplasm"/>
    <property type="evidence" value="ECO:0007669"/>
    <property type="project" value="UniProtKB-SubCell"/>
</dbReference>
<dbReference type="PROSITE" id="PS51464">
    <property type="entry name" value="SIS"/>
    <property type="match status" value="1"/>
</dbReference>
<dbReference type="GO" id="GO:2001061">
    <property type="term" value="P:D-glycero-D-manno-heptose 7-phosphate biosynthetic process"/>
    <property type="evidence" value="ECO:0007669"/>
    <property type="project" value="UniProtKB-UniPathway"/>
</dbReference>
<protein>
    <recommendedName>
        <fullName evidence="9">Phosphoheptose isomerase</fullName>
        <ecNumber evidence="9">5.3.1.28</ecNumber>
    </recommendedName>
    <alternativeName>
        <fullName evidence="9">Sedoheptulose 7-phosphate isomerase</fullName>
    </alternativeName>
</protein>
<feature type="binding site" evidence="9">
    <location>
        <position position="139"/>
    </location>
    <ligand>
        <name>substrate</name>
    </ligand>
</feature>
<feature type="binding site" evidence="9">
    <location>
        <position position="78"/>
    </location>
    <ligand>
        <name>Zn(2+)</name>
        <dbReference type="ChEBI" id="CHEBI:29105"/>
    </ligand>
</feature>
<dbReference type="InterPro" id="IPR035461">
    <property type="entry name" value="GmhA/DiaA"/>
</dbReference>
<dbReference type="GO" id="GO:0005975">
    <property type="term" value="P:carbohydrate metabolic process"/>
    <property type="evidence" value="ECO:0007669"/>
    <property type="project" value="UniProtKB-UniRule"/>
</dbReference>
<evidence type="ECO:0000256" key="4">
    <source>
        <dbReference type="ARBA" id="ARBA00022490"/>
    </source>
</evidence>
<evidence type="ECO:0000256" key="3">
    <source>
        <dbReference type="ARBA" id="ARBA00009894"/>
    </source>
</evidence>
<feature type="binding site" evidence="9">
    <location>
        <begin position="108"/>
        <end position="109"/>
    </location>
    <ligand>
        <name>substrate</name>
    </ligand>
</feature>
<keyword evidence="6 9" id="KW-0862">Zinc</keyword>
<dbReference type="SUPFAM" id="SSF53697">
    <property type="entry name" value="SIS domain"/>
    <property type="match status" value="1"/>
</dbReference>
<dbReference type="PANTHER" id="PTHR30390">
    <property type="entry name" value="SEDOHEPTULOSE 7-PHOSPHATE ISOMERASE / DNAA INITIATOR-ASSOCIATING FACTOR FOR REPLICATION INITIATION"/>
    <property type="match status" value="1"/>
</dbReference>
<keyword evidence="4 9" id="KW-0963">Cytoplasm</keyword>
<feature type="binding site" evidence="9">
    <location>
        <position position="186"/>
    </location>
    <ligand>
        <name>Zn(2+)</name>
        <dbReference type="ChEBI" id="CHEBI:29105"/>
    </ligand>
</feature>